<dbReference type="InterPro" id="IPR058352">
    <property type="entry name" value="DUF8039"/>
</dbReference>
<reference evidence="3" key="1">
    <citation type="journal article" date="2019" name="Toxins">
        <title>Detection of Abrin-Like and Prepropulchellin-Like Toxin Genes and Transcripts Using Whole Genome Sequencing and Full-Length Transcript Sequencing of Abrus precatorius.</title>
        <authorList>
            <person name="Hovde B.T."/>
            <person name="Daligault H.E."/>
            <person name="Hanschen E.R."/>
            <person name="Kunde Y.A."/>
            <person name="Johnson M.B."/>
            <person name="Starkenburg S.R."/>
            <person name="Johnson S.L."/>
        </authorList>
    </citation>
    <scope>NUCLEOTIDE SEQUENCE [LARGE SCALE GENOMIC DNA]</scope>
</reference>
<gene>
    <name evidence="4" type="primary">LOC113869196</name>
</gene>
<evidence type="ECO:0000256" key="1">
    <source>
        <dbReference type="SAM" id="MobiDB-lite"/>
    </source>
</evidence>
<dbReference type="KEGG" id="aprc:113869196"/>
<reference evidence="4" key="2">
    <citation type="submission" date="2025-08" db="UniProtKB">
        <authorList>
            <consortium name="RefSeq"/>
        </authorList>
    </citation>
    <scope>IDENTIFICATION</scope>
    <source>
        <tissue evidence="4">Young leaves</tissue>
    </source>
</reference>
<evidence type="ECO:0000313" key="3">
    <source>
        <dbReference type="Proteomes" id="UP000694853"/>
    </source>
</evidence>
<dbReference type="Pfam" id="PF26133">
    <property type="entry name" value="DUF8039"/>
    <property type="match status" value="1"/>
</dbReference>
<accession>A0A8B8LXV8</accession>
<protein>
    <submittedName>
        <fullName evidence="4">Uncharacterized protein LOC113869196</fullName>
    </submittedName>
</protein>
<dbReference type="PANTHER" id="PTHR33018">
    <property type="entry name" value="OS10G0338966 PROTEIN-RELATED"/>
    <property type="match status" value="1"/>
</dbReference>
<proteinExistence type="predicted"/>
<organism evidence="3 4">
    <name type="scientific">Abrus precatorius</name>
    <name type="common">Indian licorice</name>
    <name type="synonym">Glycine abrus</name>
    <dbReference type="NCBI Taxonomy" id="3816"/>
    <lineage>
        <taxon>Eukaryota</taxon>
        <taxon>Viridiplantae</taxon>
        <taxon>Streptophyta</taxon>
        <taxon>Embryophyta</taxon>
        <taxon>Tracheophyta</taxon>
        <taxon>Spermatophyta</taxon>
        <taxon>Magnoliopsida</taxon>
        <taxon>eudicotyledons</taxon>
        <taxon>Gunneridae</taxon>
        <taxon>Pentapetalae</taxon>
        <taxon>rosids</taxon>
        <taxon>fabids</taxon>
        <taxon>Fabales</taxon>
        <taxon>Fabaceae</taxon>
        <taxon>Papilionoideae</taxon>
        <taxon>50 kb inversion clade</taxon>
        <taxon>NPAAA clade</taxon>
        <taxon>indigoferoid/millettioid clade</taxon>
        <taxon>Abreae</taxon>
        <taxon>Abrus</taxon>
    </lineage>
</organism>
<feature type="domain" description="DUF8039" evidence="2">
    <location>
        <begin position="8"/>
        <end position="80"/>
    </location>
</feature>
<evidence type="ECO:0000313" key="4">
    <source>
        <dbReference type="RefSeq" id="XP_027361211.1"/>
    </source>
</evidence>
<dbReference type="AlphaFoldDB" id="A0A8B8LXV8"/>
<name>A0A8B8LXV8_ABRPR</name>
<dbReference type="OrthoDB" id="1426731at2759"/>
<sequence length="185" mass="20613">MLYLSTPYHVVARGRVSRTVVGDSLHNTAIPPHHCKVSIEIVQRQEEDIALPVPNEEANLNCLRDAIGTYVVWPLSLITLRPKVAPSSSRGLGKGTGHTKESIAGPSNKGVVSNSSDLLELAQAQGAACFDMMKLYIRSDQAIDNYFPEFQLPTFPDNTIHQVQREWCAYMYHRYLKDTLSTIDS</sequence>
<feature type="region of interest" description="Disordered" evidence="1">
    <location>
        <begin position="85"/>
        <end position="109"/>
    </location>
</feature>
<evidence type="ECO:0000259" key="2">
    <source>
        <dbReference type="Pfam" id="PF26133"/>
    </source>
</evidence>
<keyword evidence="3" id="KW-1185">Reference proteome</keyword>
<dbReference type="GeneID" id="113869196"/>
<dbReference type="Proteomes" id="UP000694853">
    <property type="component" value="Unplaced"/>
</dbReference>
<dbReference type="RefSeq" id="XP_027361211.1">
    <property type="nucleotide sequence ID" value="XM_027505410.1"/>
</dbReference>
<dbReference type="PANTHER" id="PTHR33018:SF34">
    <property type="entry name" value="OS02G0472350 PROTEIN"/>
    <property type="match status" value="1"/>
</dbReference>